<feature type="transmembrane region" description="Helical" evidence="5">
    <location>
        <begin position="104"/>
        <end position="123"/>
    </location>
</feature>
<proteinExistence type="predicted"/>
<keyword evidence="2 5" id="KW-0812">Transmembrane</keyword>
<sequence length="462" mass="49428">MSPTDFVLAVPTLLLTAVAIAVLYVDKGTDSSFSKVTWSALGSLVVVLAVLAVGMGLNVEGYAFSETVFVDLIGYLLAIGATLATLITLVGAKAHIEGWKTRTSFVSLVLLTLMGTIFISFAANVLVIVSSWAIASAASYAIAMIRKDYSSADAGIKYLVMGLVSSSLMIFGFSLYVLSSGFDFSLFINDPVLPLFVLGSFFLIVAFSFKIGAFPFQAWLPDVYANADRVTVTFISSTSKVIGIAALLRVFEFVNITYPYKLYLFLAFAVISVGSMFVGNVTAFSRRDLPSILAFSSVTQAGFLMIGFAMLFFQPKIAEIGISVQTLGYVIAQAGIFLFINLIDKSVGDTSLSSLNGLSTSDRPLALGVSLLVLSLLGIPPLIGFWGKLFLFESSFVQPWLLVLGVINSAISAGYYIPIVREMFKPGNLKLPESPERDGVVMAAVLTVAVGFIAPLLFLLVV</sequence>
<feature type="transmembrane region" description="Helical" evidence="5">
    <location>
        <begin position="158"/>
        <end position="179"/>
    </location>
</feature>
<evidence type="ECO:0000256" key="5">
    <source>
        <dbReference type="SAM" id="Phobius"/>
    </source>
</evidence>
<keyword evidence="3 5" id="KW-1133">Transmembrane helix</keyword>
<dbReference type="GO" id="GO:0016020">
    <property type="term" value="C:membrane"/>
    <property type="evidence" value="ECO:0007669"/>
    <property type="project" value="UniProtKB-SubCell"/>
</dbReference>
<evidence type="ECO:0000313" key="7">
    <source>
        <dbReference type="EMBL" id="BBD71824.1"/>
    </source>
</evidence>
<dbReference type="AlphaFoldDB" id="A0A348B0X2"/>
<dbReference type="Proteomes" id="UP000616143">
    <property type="component" value="Unassembled WGS sequence"/>
</dbReference>
<keyword evidence="7" id="KW-0560">Oxidoreductase</keyword>
<evidence type="ECO:0000313" key="8">
    <source>
        <dbReference type="EMBL" id="GGT99414.1"/>
    </source>
</evidence>
<evidence type="ECO:0000259" key="6">
    <source>
        <dbReference type="Pfam" id="PF00361"/>
    </source>
</evidence>
<gene>
    <name evidence="8" type="ORF">GCM10007116_16060</name>
    <name evidence="7" type="ORF">HS1genome_0213</name>
</gene>
<feature type="transmembrane region" description="Helical" evidence="5">
    <location>
        <begin position="320"/>
        <end position="343"/>
    </location>
</feature>
<reference evidence="9" key="2">
    <citation type="submission" date="2018-04" db="EMBL/GenBank/DDBJ databases">
        <title>Complete genome sequence of Sulfodiicoccus acidiphilus strain HS-1.</title>
        <authorList>
            <person name="Sakai H.D."/>
            <person name="Kurosawa N."/>
        </authorList>
    </citation>
    <scope>NUCLEOTIDE SEQUENCE [LARGE SCALE GENOMIC DNA]</scope>
    <source>
        <strain evidence="9">HS-1</strain>
    </source>
</reference>
<keyword evidence="9" id="KW-1185">Reference proteome</keyword>
<dbReference type="GeneID" id="38665709"/>
<keyword evidence="4 5" id="KW-0472">Membrane</keyword>
<dbReference type="PANTHER" id="PTHR22773">
    <property type="entry name" value="NADH DEHYDROGENASE"/>
    <property type="match status" value="1"/>
</dbReference>
<feature type="transmembrane region" description="Helical" evidence="5">
    <location>
        <begin position="129"/>
        <end position="146"/>
    </location>
</feature>
<evidence type="ECO:0000256" key="2">
    <source>
        <dbReference type="ARBA" id="ARBA00022692"/>
    </source>
</evidence>
<feature type="transmembrane region" description="Helical" evidence="5">
    <location>
        <begin position="292"/>
        <end position="314"/>
    </location>
</feature>
<organism evidence="7 9">
    <name type="scientific">Sulfodiicoccus acidiphilus</name>
    <dbReference type="NCBI Taxonomy" id="1670455"/>
    <lineage>
        <taxon>Archaea</taxon>
        <taxon>Thermoproteota</taxon>
        <taxon>Thermoprotei</taxon>
        <taxon>Sulfolobales</taxon>
        <taxon>Sulfolobaceae</taxon>
        <taxon>Sulfodiicoccus</taxon>
    </lineage>
</organism>
<protein>
    <submittedName>
        <fullName evidence="7">NADH-quinone oxidoreductase subunit N</fullName>
        <ecNumber evidence="7">1.6.5.3</ecNumber>
    </submittedName>
</protein>
<feature type="transmembrane region" description="Helical" evidence="5">
    <location>
        <begin position="230"/>
        <end position="251"/>
    </location>
</feature>
<feature type="transmembrane region" description="Helical" evidence="5">
    <location>
        <begin position="440"/>
        <end position="461"/>
    </location>
</feature>
<reference evidence="7" key="3">
    <citation type="journal article" date="2019" name="BMC Res. Notes">
        <title>Complete genome sequence of the Sulfodiicoccus acidiphilus strain HS-1T, the first crenarchaeon that lacks polB3, isolated from an acidic hot spring in Ohwaku-dani, Hakone, Japan.</title>
        <authorList>
            <person name="Sakai H.D."/>
            <person name="Kurosawa N."/>
        </authorList>
    </citation>
    <scope>NUCLEOTIDE SEQUENCE</scope>
    <source>
        <strain evidence="7">HS-1</strain>
    </source>
</reference>
<dbReference type="GO" id="GO:0016491">
    <property type="term" value="F:oxidoreductase activity"/>
    <property type="evidence" value="ECO:0007669"/>
    <property type="project" value="UniProtKB-KW"/>
</dbReference>
<feature type="transmembrane region" description="Helical" evidence="5">
    <location>
        <begin position="72"/>
        <end position="92"/>
    </location>
</feature>
<feature type="transmembrane region" description="Helical" evidence="5">
    <location>
        <begin position="263"/>
        <end position="285"/>
    </location>
</feature>
<dbReference type="Pfam" id="PF00361">
    <property type="entry name" value="Proton_antipo_M"/>
    <property type="match status" value="1"/>
</dbReference>
<dbReference type="EC" id="1.6.5.3" evidence="7"/>
<reference evidence="8" key="1">
    <citation type="journal article" date="2014" name="Int. J. Syst. Evol. Microbiol.">
        <title>Complete genome sequence of Corynebacterium casei LMG S-19264T (=DSM 44701T), isolated from a smear-ripened cheese.</title>
        <authorList>
            <consortium name="US DOE Joint Genome Institute (JGI-PGF)"/>
            <person name="Walter F."/>
            <person name="Albersmeier A."/>
            <person name="Kalinowski J."/>
            <person name="Ruckert C."/>
        </authorList>
    </citation>
    <scope>NUCLEOTIDE SEQUENCE</scope>
    <source>
        <strain evidence="8">JCM 31740</strain>
    </source>
</reference>
<feature type="transmembrane region" description="Helical" evidence="5">
    <location>
        <begin position="37"/>
        <end position="57"/>
    </location>
</feature>
<dbReference type="KEGG" id="sacd:HS1genome_0213"/>
<dbReference type="RefSeq" id="WP_126449143.1">
    <property type="nucleotide sequence ID" value="NZ_AP018553.1"/>
</dbReference>
<feature type="domain" description="NADH:quinone oxidoreductase/Mrp antiporter transmembrane" evidence="6">
    <location>
        <begin position="122"/>
        <end position="411"/>
    </location>
</feature>
<dbReference type="OrthoDB" id="29144at2157"/>
<dbReference type="EMBL" id="BMQS01000014">
    <property type="protein sequence ID" value="GGT99414.1"/>
    <property type="molecule type" value="Genomic_DNA"/>
</dbReference>
<dbReference type="InterPro" id="IPR001750">
    <property type="entry name" value="ND/Mrp_TM"/>
</dbReference>
<feature type="transmembrane region" description="Helical" evidence="5">
    <location>
        <begin position="6"/>
        <end position="25"/>
    </location>
</feature>
<feature type="transmembrane region" description="Helical" evidence="5">
    <location>
        <begin position="399"/>
        <end position="419"/>
    </location>
</feature>
<dbReference type="EMBL" id="AP018553">
    <property type="protein sequence ID" value="BBD71824.1"/>
    <property type="molecule type" value="Genomic_DNA"/>
</dbReference>
<dbReference type="NCBIfam" id="NF004445">
    <property type="entry name" value="PRK05777.2-3"/>
    <property type="match status" value="1"/>
</dbReference>
<evidence type="ECO:0000256" key="1">
    <source>
        <dbReference type="ARBA" id="ARBA00004141"/>
    </source>
</evidence>
<evidence type="ECO:0000256" key="4">
    <source>
        <dbReference type="ARBA" id="ARBA00023136"/>
    </source>
</evidence>
<dbReference type="Proteomes" id="UP000276741">
    <property type="component" value="Chromosome"/>
</dbReference>
<feature type="transmembrane region" description="Helical" evidence="5">
    <location>
        <begin position="191"/>
        <end position="209"/>
    </location>
</feature>
<accession>A0A348B0X2</accession>
<name>A0A348B0X2_9CREN</name>
<evidence type="ECO:0000256" key="3">
    <source>
        <dbReference type="ARBA" id="ARBA00022989"/>
    </source>
</evidence>
<comment type="subcellular location">
    <subcellularLocation>
        <location evidence="1">Membrane</location>
        <topology evidence="1">Multi-pass membrane protein</topology>
    </subcellularLocation>
</comment>
<reference evidence="8" key="4">
    <citation type="submission" date="2020-09" db="EMBL/GenBank/DDBJ databases">
        <authorList>
            <person name="Sun Q."/>
            <person name="Ohkuma M."/>
        </authorList>
    </citation>
    <scope>NUCLEOTIDE SEQUENCE</scope>
    <source>
        <strain evidence="8">JCM 31740</strain>
    </source>
</reference>
<evidence type="ECO:0000313" key="9">
    <source>
        <dbReference type="Proteomes" id="UP000276741"/>
    </source>
</evidence>
<feature type="transmembrane region" description="Helical" evidence="5">
    <location>
        <begin position="364"/>
        <end position="387"/>
    </location>
</feature>